<organism evidence="6">
    <name type="scientific">Siphoviridae sp. ctaDn21</name>
    <dbReference type="NCBI Taxonomy" id="2825563"/>
    <lineage>
        <taxon>Viruses</taxon>
        <taxon>Duplodnaviria</taxon>
        <taxon>Heunggongvirae</taxon>
        <taxon>Uroviricota</taxon>
        <taxon>Caudoviricetes</taxon>
    </lineage>
</organism>
<dbReference type="NCBIfam" id="NF006826">
    <property type="entry name" value="PRK09347.1-3"/>
    <property type="match status" value="1"/>
</dbReference>
<dbReference type="GO" id="GO:0005525">
    <property type="term" value="F:GTP binding"/>
    <property type="evidence" value="ECO:0007669"/>
    <property type="project" value="TreeGrafter"/>
</dbReference>
<evidence type="ECO:0000256" key="4">
    <source>
        <dbReference type="ARBA" id="ARBA00022801"/>
    </source>
</evidence>
<protein>
    <recommendedName>
        <fullName evidence="3">GTP cyclohydrolase I</fullName>
        <ecNumber evidence="3">3.5.4.16</ecNumber>
    </recommendedName>
</protein>
<dbReference type="GO" id="GO:0008270">
    <property type="term" value="F:zinc ion binding"/>
    <property type="evidence" value="ECO:0007669"/>
    <property type="project" value="TreeGrafter"/>
</dbReference>
<dbReference type="SUPFAM" id="SSF55620">
    <property type="entry name" value="Tetrahydrobiopterin biosynthesis enzymes-like"/>
    <property type="match status" value="1"/>
</dbReference>
<keyword evidence="4" id="KW-0378">Hydrolase</keyword>
<reference evidence="6" key="1">
    <citation type="journal article" date="2021" name="Proc. Natl. Acad. Sci. U.S.A.">
        <title>A Catalog of Tens of Thousands of Viruses from Human Metagenomes Reveals Hidden Associations with Chronic Diseases.</title>
        <authorList>
            <person name="Tisza M.J."/>
            <person name="Buck C.B."/>
        </authorList>
    </citation>
    <scope>NUCLEOTIDE SEQUENCE</scope>
    <source>
        <strain evidence="6">CtaDn21</strain>
    </source>
</reference>
<dbReference type="GO" id="GO:0006729">
    <property type="term" value="P:tetrahydrobiopterin biosynthetic process"/>
    <property type="evidence" value="ECO:0007669"/>
    <property type="project" value="TreeGrafter"/>
</dbReference>
<dbReference type="NCBIfam" id="NF006825">
    <property type="entry name" value="PRK09347.1-2"/>
    <property type="match status" value="1"/>
</dbReference>
<dbReference type="Gene3D" id="3.30.1130.10">
    <property type="match status" value="1"/>
</dbReference>
<dbReference type="EC" id="3.5.4.16" evidence="3"/>
<dbReference type="PROSITE" id="PS00859">
    <property type="entry name" value="GTP_CYCLOHYDROL_1_1"/>
    <property type="match status" value="1"/>
</dbReference>
<dbReference type="EMBL" id="BK016144">
    <property type="protein sequence ID" value="DAF98245.1"/>
    <property type="molecule type" value="Genomic_DNA"/>
</dbReference>
<dbReference type="NCBIfam" id="TIGR00063">
    <property type="entry name" value="folE"/>
    <property type="match status" value="1"/>
</dbReference>
<comment type="pathway">
    <text evidence="2">Cofactor biosynthesis; 7,8-dihydroneopterin triphosphate biosynthesis; 7,8-dihydroneopterin triphosphate from GTP: step 1/1.</text>
</comment>
<dbReference type="GO" id="GO:0046654">
    <property type="term" value="P:tetrahydrofolate biosynthetic process"/>
    <property type="evidence" value="ECO:0007669"/>
    <property type="project" value="InterPro"/>
</dbReference>
<proteinExistence type="inferred from homology"/>
<evidence type="ECO:0000259" key="5">
    <source>
        <dbReference type="Pfam" id="PF01227"/>
    </source>
</evidence>
<dbReference type="InterPro" id="IPR043134">
    <property type="entry name" value="GTP-CH-I_N"/>
</dbReference>
<dbReference type="PANTHER" id="PTHR11109">
    <property type="entry name" value="GTP CYCLOHYDROLASE I"/>
    <property type="match status" value="1"/>
</dbReference>
<sequence length="211" mass="23389">MEIPKLDKMGNVLGREHGFASLKPTEIVALDNAEAALQGLFELLGEDAERDGLQDTPFRFVKALAEHTVGYRENPKLHLEKTFDVDHQDLVLVKDIPFNSLCEHHLAPFVGKVHIAYIPSDKITGLSKFGRVVEGYAKRLQVQERLTQEIADAIQEVLNPQAVAVIIEAEHTCMSGRGIKKHGASTVTSTMRGLFKENASARAELLQLIKK</sequence>
<dbReference type="Gene3D" id="1.10.286.10">
    <property type="match status" value="1"/>
</dbReference>
<evidence type="ECO:0000313" key="6">
    <source>
        <dbReference type="EMBL" id="DAF98245.1"/>
    </source>
</evidence>
<dbReference type="InterPro" id="IPR043133">
    <property type="entry name" value="GTP-CH-I_C/QueF"/>
</dbReference>
<feature type="domain" description="GTP cyclohydrolase I" evidence="5">
    <location>
        <begin position="34"/>
        <end position="209"/>
    </location>
</feature>
<dbReference type="PANTHER" id="PTHR11109:SF7">
    <property type="entry name" value="GTP CYCLOHYDROLASE 1"/>
    <property type="match status" value="1"/>
</dbReference>
<dbReference type="HAMAP" id="MF_00223">
    <property type="entry name" value="FolE"/>
    <property type="match status" value="1"/>
</dbReference>
<evidence type="ECO:0000256" key="3">
    <source>
        <dbReference type="ARBA" id="ARBA00012715"/>
    </source>
</evidence>
<evidence type="ECO:0000256" key="1">
    <source>
        <dbReference type="ARBA" id="ARBA00001052"/>
    </source>
</evidence>
<dbReference type="Pfam" id="PF01227">
    <property type="entry name" value="GTP_cyclohydroI"/>
    <property type="match status" value="1"/>
</dbReference>
<comment type="catalytic activity">
    <reaction evidence="1">
        <text>GTP + H2O = 7,8-dihydroneopterin 3'-triphosphate + formate + H(+)</text>
        <dbReference type="Rhea" id="RHEA:17473"/>
        <dbReference type="ChEBI" id="CHEBI:15377"/>
        <dbReference type="ChEBI" id="CHEBI:15378"/>
        <dbReference type="ChEBI" id="CHEBI:15740"/>
        <dbReference type="ChEBI" id="CHEBI:37565"/>
        <dbReference type="ChEBI" id="CHEBI:58462"/>
        <dbReference type="EC" id="3.5.4.16"/>
    </reaction>
</comment>
<dbReference type="InterPro" id="IPR001474">
    <property type="entry name" value="GTP_CycHdrlase_I"/>
</dbReference>
<accession>A0A8S5UUU3</accession>
<name>A0A8S5UUU3_9CAUD</name>
<dbReference type="FunFam" id="3.30.1130.10:FF:000001">
    <property type="entry name" value="GTP cyclohydrolase 1"/>
    <property type="match status" value="1"/>
</dbReference>
<dbReference type="PROSITE" id="PS00860">
    <property type="entry name" value="GTP_CYCLOHYDROL_1_2"/>
    <property type="match status" value="1"/>
</dbReference>
<dbReference type="InterPro" id="IPR020602">
    <property type="entry name" value="GTP_CycHdrlase_I_dom"/>
</dbReference>
<dbReference type="GO" id="GO:0003934">
    <property type="term" value="F:GTP cyclohydrolase I activity"/>
    <property type="evidence" value="ECO:0007669"/>
    <property type="project" value="UniProtKB-EC"/>
</dbReference>
<evidence type="ECO:0000256" key="2">
    <source>
        <dbReference type="ARBA" id="ARBA00005080"/>
    </source>
</evidence>
<dbReference type="InterPro" id="IPR018234">
    <property type="entry name" value="GTP_CycHdrlase_I_CS"/>
</dbReference>